<evidence type="ECO:0000256" key="1">
    <source>
        <dbReference type="SAM" id="Phobius"/>
    </source>
</evidence>
<sequence length="170" mass="18777">MSQMPKSQKTASNQSIWIAVIVIIIIIAVLALVGLSYEIPLNKTQGTANIIVYIKTPDTFFYSLDLNLSGEGITRSVGINHPFNSSNESYKVNSTTSNSTTIIQMTQEFEGLKPFSEYKITLQGAMGPRCYPGVPCIYEKPNILEIINETRTVETGADRTTTYVTILNQS</sequence>
<evidence type="ECO:0000313" key="3">
    <source>
        <dbReference type="Proteomes" id="UP000197679"/>
    </source>
</evidence>
<dbReference type="KEGG" id="marh:Mia14_0992"/>
<reference evidence="2 3" key="1">
    <citation type="journal article" date="2017" name="Nat. Commun.">
        <title>'ARMAN' archaea depend on association with euryarchaeal host in culture and in situ.</title>
        <authorList>
            <person name="Golyshina O."/>
            <person name="Toshchakov S."/>
            <person name="Makarova K."/>
            <person name="Gavrilov S."/>
            <person name="Korzhenkov A."/>
            <person name="La Cono V."/>
            <person name="Arcadi E."/>
            <person name="Nechitaylo T."/>
            <person name="Ferrer M."/>
            <person name="Kublanov I."/>
            <person name="Wolf Y."/>
            <person name="Yakimov M."/>
            <person name="Golyshin P."/>
            <person name="Slesarev A."/>
            <person name="Kozyavkin S."/>
        </authorList>
    </citation>
    <scope>NUCLEOTIDE SEQUENCE [LARGE SCALE GENOMIC DNA]</scope>
    <source>
        <strain evidence="2 3">Mia14</strain>
    </source>
</reference>
<keyword evidence="1" id="KW-0812">Transmembrane</keyword>
<keyword evidence="1" id="KW-0472">Membrane</keyword>
<organism evidence="2 3">
    <name type="scientific">Candidatus Mancarchaeum acidiphilum</name>
    <dbReference type="NCBI Taxonomy" id="1920749"/>
    <lineage>
        <taxon>Archaea</taxon>
        <taxon>Candidatus Micrarchaeota</taxon>
        <taxon>Candidatus Mancarchaeum</taxon>
    </lineage>
</organism>
<keyword evidence="3" id="KW-1185">Reference proteome</keyword>
<feature type="transmembrane region" description="Helical" evidence="1">
    <location>
        <begin position="16"/>
        <end position="37"/>
    </location>
</feature>
<dbReference type="Proteomes" id="UP000197679">
    <property type="component" value="Chromosome"/>
</dbReference>
<name>A0A218NP60_9ARCH</name>
<dbReference type="AlphaFoldDB" id="A0A218NP60"/>
<protein>
    <submittedName>
        <fullName evidence="2">Uncharacterized protein</fullName>
    </submittedName>
</protein>
<keyword evidence="1" id="KW-1133">Transmembrane helix</keyword>
<proteinExistence type="predicted"/>
<evidence type="ECO:0000313" key="2">
    <source>
        <dbReference type="EMBL" id="ASI14260.1"/>
    </source>
</evidence>
<dbReference type="EMBL" id="CP019964">
    <property type="protein sequence ID" value="ASI14260.1"/>
    <property type="molecule type" value="Genomic_DNA"/>
</dbReference>
<accession>A0A218NP60</accession>
<gene>
    <name evidence="2" type="ORF">Mia14_0992</name>
</gene>